<dbReference type="InterPro" id="IPR019734">
    <property type="entry name" value="TPR_rpt"/>
</dbReference>
<sequence>MKSKFKVKRRGILKQNLEKIMNCLCSGEQPRPVDEMVPSSESLATKDYSLGGYSSRNGEADQRPDTSNIEEAELTLRERGSLNYEEARALLGRIEYQKGNIEAALHVFEGIDIGSIIPKMKISLSRKGAHRRRHSQNFATPPMSVHAVSLLLESVFLKAKSLQHLGRFNEAAQSCKVILDIVESSLPEGLPENFAADCKLQETLNKTVELLPELWKLADCPREAILSYRRALLHQWNLDAETTARIQKEFAIFLLYSGGEACPPNLRSQMDSSFVPRNNIEEAILLLMILLRKVSLKRIEWDESILNHLSFALSVSGDLKALANQVEELHPGIIGRRETFYMLALCYHGAGEDLVSLNLLRKLLHVREDPKCVPALLLASKVCGNIPKLAEEGLNYSRRSLENLESGCEKLESVANFLLGVLLSAYSRSAIADSERIARQSEALQVLESAGKMTRMKDSCILYHLSLENAEQRKLDTALHYASRLLKLETGSNIKGWLLLARILSAQKRYVDAEAVISAALDQTGKWDQGELLRTQAKLQIAQGHLKGAVKTYGHLLAILQVQTKSFSSGKKSRKGNGNPTGSLELEVWHDLASVYISLSQWNDAEVCLSKSKAISYYSASRCYTTGMLYESKGLHREALKAFTGALEIDPTHVPSLVSTAVVLRRLGNQTNEIVRSFLMDALRLDRMNSSAWYNLGLHYKAEGSASSFQEAAECFEAAAFLEESAPVEPFR</sequence>
<protein>
    <submittedName>
        <fullName evidence="3">Uncharacterized protein</fullName>
    </submittedName>
</protein>
<dbReference type="Pfam" id="PF13181">
    <property type="entry name" value="TPR_8"/>
    <property type="match status" value="1"/>
</dbReference>
<name>A0A2C9UV77_MANES</name>
<organism evidence="3 4">
    <name type="scientific">Manihot esculenta</name>
    <name type="common">Cassava</name>
    <name type="synonym">Jatropha manihot</name>
    <dbReference type="NCBI Taxonomy" id="3983"/>
    <lineage>
        <taxon>Eukaryota</taxon>
        <taxon>Viridiplantae</taxon>
        <taxon>Streptophyta</taxon>
        <taxon>Embryophyta</taxon>
        <taxon>Tracheophyta</taxon>
        <taxon>Spermatophyta</taxon>
        <taxon>Magnoliopsida</taxon>
        <taxon>eudicotyledons</taxon>
        <taxon>Gunneridae</taxon>
        <taxon>Pentapetalae</taxon>
        <taxon>rosids</taxon>
        <taxon>fabids</taxon>
        <taxon>Malpighiales</taxon>
        <taxon>Euphorbiaceae</taxon>
        <taxon>Crotonoideae</taxon>
        <taxon>Manihoteae</taxon>
        <taxon>Manihot</taxon>
    </lineage>
</organism>
<keyword evidence="1" id="KW-0802">TPR repeat</keyword>
<dbReference type="SMART" id="SM00028">
    <property type="entry name" value="TPR"/>
    <property type="match status" value="5"/>
</dbReference>
<comment type="caution">
    <text evidence="3">The sequence shown here is derived from an EMBL/GenBank/DDBJ whole genome shotgun (WGS) entry which is preliminary data.</text>
</comment>
<feature type="region of interest" description="Disordered" evidence="2">
    <location>
        <begin position="47"/>
        <end position="67"/>
    </location>
</feature>
<dbReference type="Pfam" id="PF13432">
    <property type="entry name" value="TPR_16"/>
    <property type="match status" value="1"/>
</dbReference>
<dbReference type="InterPro" id="IPR011990">
    <property type="entry name" value="TPR-like_helical_dom_sf"/>
</dbReference>
<dbReference type="AlphaFoldDB" id="A0A2C9UV77"/>
<evidence type="ECO:0000313" key="4">
    <source>
        <dbReference type="Proteomes" id="UP000091857"/>
    </source>
</evidence>
<dbReference type="PANTHER" id="PTHR44102:SF12">
    <property type="entry name" value="PROTEIN NPGR2"/>
    <property type="match status" value="1"/>
</dbReference>
<dbReference type="OrthoDB" id="29013at2759"/>
<evidence type="ECO:0000313" key="3">
    <source>
        <dbReference type="EMBL" id="OAY34629.1"/>
    </source>
</evidence>
<dbReference type="SUPFAM" id="SSF48452">
    <property type="entry name" value="TPR-like"/>
    <property type="match status" value="2"/>
</dbReference>
<evidence type="ECO:0000256" key="2">
    <source>
        <dbReference type="SAM" id="MobiDB-lite"/>
    </source>
</evidence>
<dbReference type="Gene3D" id="1.25.40.10">
    <property type="entry name" value="Tetratricopeptide repeat domain"/>
    <property type="match status" value="2"/>
</dbReference>
<dbReference type="EMBL" id="CM004398">
    <property type="protein sequence ID" value="OAY34629.1"/>
    <property type="molecule type" value="Genomic_DNA"/>
</dbReference>
<dbReference type="Gramene" id="Manes.12G035000.1.v8.1">
    <property type="protein sequence ID" value="Manes.12G035000.1.v8.1.CDS"/>
    <property type="gene ID" value="Manes.12G035000.v8.1"/>
</dbReference>
<keyword evidence="4" id="KW-1185">Reference proteome</keyword>
<reference evidence="4" key="1">
    <citation type="journal article" date="2016" name="Nat. Biotechnol.">
        <title>Sequencing wild and cultivated cassava and related species reveals extensive interspecific hybridization and genetic diversity.</title>
        <authorList>
            <person name="Bredeson J.V."/>
            <person name="Lyons J.B."/>
            <person name="Prochnik S.E."/>
            <person name="Wu G.A."/>
            <person name="Ha C.M."/>
            <person name="Edsinger-Gonzales E."/>
            <person name="Grimwood J."/>
            <person name="Schmutz J."/>
            <person name="Rabbi I.Y."/>
            <person name="Egesi C."/>
            <person name="Nauluvula P."/>
            <person name="Lebot V."/>
            <person name="Ndunguru J."/>
            <person name="Mkamilo G."/>
            <person name="Bart R.S."/>
            <person name="Setter T.L."/>
            <person name="Gleadow R.M."/>
            <person name="Kulakow P."/>
            <person name="Ferguson M.E."/>
            <person name="Rounsley S."/>
            <person name="Rokhsar D.S."/>
        </authorList>
    </citation>
    <scope>NUCLEOTIDE SEQUENCE [LARGE SCALE GENOMIC DNA]</scope>
    <source>
        <strain evidence="4">cv. AM560-2</strain>
    </source>
</reference>
<dbReference type="PROSITE" id="PS50005">
    <property type="entry name" value="TPR"/>
    <property type="match status" value="1"/>
</dbReference>
<dbReference type="InterPro" id="IPR043376">
    <property type="entry name" value="NPG1-like"/>
</dbReference>
<accession>A0A2C9UV77</accession>
<feature type="repeat" description="TPR" evidence="1">
    <location>
        <begin position="620"/>
        <end position="653"/>
    </location>
</feature>
<gene>
    <name evidence="3" type="ORF">MANES_12G035000v8</name>
</gene>
<dbReference type="Proteomes" id="UP000091857">
    <property type="component" value="Chromosome 12"/>
</dbReference>
<dbReference type="STRING" id="3983.A0A2C9UV77"/>
<proteinExistence type="predicted"/>
<dbReference type="PANTHER" id="PTHR44102">
    <property type="entry name" value="PROTEIN NPG1"/>
    <property type="match status" value="1"/>
</dbReference>
<evidence type="ECO:0000256" key="1">
    <source>
        <dbReference type="PROSITE-ProRule" id="PRU00339"/>
    </source>
</evidence>